<protein>
    <submittedName>
        <fullName evidence="2">Putative phosphatidylethanolamine N-methyltransferase</fullName>
        <ecNumber evidence="2">2.1.1.17</ecNumber>
    </submittedName>
</protein>
<dbReference type="Proteomes" id="UP000005143">
    <property type="component" value="Unassembled WGS sequence"/>
</dbReference>
<dbReference type="InterPro" id="IPR029063">
    <property type="entry name" value="SAM-dependent_MTases_sf"/>
</dbReference>
<dbReference type="PANTHER" id="PTHR42912:SF93">
    <property type="entry name" value="N6-ADENOSINE-METHYLTRANSFERASE TMT1A"/>
    <property type="match status" value="1"/>
</dbReference>
<dbReference type="RefSeq" id="WP_007572463.1">
    <property type="nucleotide sequence ID" value="NZ_AGUD01000074.1"/>
</dbReference>
<dbReference type="InterPro" id="IPR013216">
    <property type="entry name" value="Methyltransf_11"/>
</dbReference>
<accession>H0E3M1</accession>
<evidence type="ECO:0000313" key="2">
    <source>
        <dbReference type="EMBL" id="EHN11723.1"/>
    </source>
</evidence>
<dbReference type="PANTHER" id="PTHR42912">
    <property type="entry name" value="METHYLTRANSFERASE"/>
    <property type="match status" value="1"/>
</dbReference>
<dbReference type="CDD" id="cd02440">
    <property type="entry name" value="AdoMet_MTases"/>
    <property type="match status" value="1"/>
</dbReference>
<dbReference type="EMBL" id="AGUD01000074">
    <property type="protein sequence ID" value="EHN11723.1"/>
    <property type="molecule type" value="Genomic_DNA"/>
</dbReference>
<dbReference type="Gene3D" id="3.40.50.150">
    <property type="entry name" value="Vaccinia Virus protein VP39"/>
    <property type="match status" value="1"/>
</dbReference>
<dbReference type="GO" id="GO:0032259">
    <property type="term" value="P:methylation"/>
    <property type="evidence" value="ECO:0007669"/>
    <property type="project" value="UniProtKB-KW"/>
</dbReference>
<dbReference type="AlphaFoldDB" id="H0E3M1"/>
<evidence type="ECO:0000313" key="3">
    <source>
        <dbReference type="Proteomes" id="UP000005143"/>
    </source>
</evidence>
<keyword evidence="3" id="KW-1185">Reference proteome</keyword>
<keyword evidence="2" id="KW-0489">Methyltransferase</keyword>
<organism evidence="2 3">
    <name type="scientific">Patulibacter medicamentivorans</name>
    <dbReference type="NCBI Taxonomy" id="1097667"/>
    <lineage>
        <taxon>Bacteria</taxon>
        <taxon>Bacillati</taxon>
        <taxon>Actinomycetota</taxon>
        <taxon>Thermoleophilia</taxon>
        <taxon>Solirubrobacterales</taxon>
        <taxon>Patulibacteraceae</taxon>
        <taxon>Patulibacter</taxon>
    </lineage>
</organism>
<name>H0E3M1_9ACTN</name>
<proteinExistence type="predicted"/>
<feature type="domain" description="Methyltransferase type 11" evidence="1">
    <location>
        <begin position="27"/>
        <end position="112"/>
    </location>
</feature>
<evidence type="ECO:0000259" key="1">
    <source>
        <dbReference type="Pfam" id="PF08241"/>
    </source>
</evidence>
<dbReference type="Pfam" id="PF08241">
    <property type="entry name" value="Methyltransf_11"/>
    <property type="match status" value="1"/>
</dbReference>
<keyword evidence="2" id="KW-0808">Transferase</keyword>
<gene>
    <name evidence="2" type="ORF">PAI11_13930</name>
</gene>
<dbReference type="OrthoDB" id="9795634at2"/>
<dbReference type="EC" id="2.1.1.17" evidence="2"/>
<sequence length="197" mass="21903">MAYFDWHGEPGYFRDITRHFAPTAKLLDVGCGTGWIARHFPDYTGLDGSPDAVAQAQELGRDVQLGDADQPLPFDDGSFDGVVLKDLLEHVADPVAVVREALRVLRPGGLAFASSPDAQRWVWNDYTHRRPFTLKAFRLLFADQGFEVAKAGYESVMPGTSIVSARLPSHRRPAPLRAAAWLPIVRRNVWILGRRPA</sequence>
<dbReference type="GO" id="GO:0004608">
    <property type="term" value="F:phosphatidylethanolamine N-methyltransferase activity"/>
    <property type="evidence" value="ECO:0007669"/>
    <property type="project" value="UniProtKB-EC"/>
</dbReference>
<dbReference type="InterPro" id="IPR050508">
    <property type="entry name" value="Methyltransf_Superfamily"/>
</dbReference>
<dbReference type="SUPFAM" id="SSF53335">
    <property type="entry name" value="S-adenosyl-L-methionine-dependent methyltransferases"/>
    <property type="match status" value="1"/>
</dbReference>
<reference evidence="2 3" key="1">
    <citation type="journal article" date="2013" name="Biodegradation">
        <title>Quantitative proteomic analysis of ibuprofen-degrading Patulibacter sp. strain I11.</title>
        <authorList>
            <person name="Almeida B."/>
            <person name="Kjeldal H."/>
            <person name="Lolas I."/>
            <person name="Knudsen A.D."/>
            <person name="Carvalho G."/>
            <person name="Nielsen K.L."/>
            <person name="Barreto Crespo M.T."/>
            <person name="Stensballe A."/>
            <person name="Nielsen J.L."/>
        </authorList>
    </citation>
    <scope>NUCLEOTIDE SEQUENCE [LARGE SCALE GENOMIC DNA]</scope>
    <source>
        <strain evidence="2 3">I11</strain>
    </source>
</reference>
<comment type="caution">
    <text evidence="2">The sequence shown here is derived from an EMBL/GenBank/DDBJ whole genome shotgun (WGS) entry which is preliminary data.</text>
</comment>